<evidence type="ECO:0000313" key="3">
    <source>
        <dbReference type="EMBL" id="KAK1678035.1"/>
    </source>
</evidence>
<dbReference type="InterPro" id="IPR005162">
    <property type="entry name" value="Retrotrans_gag_dom"/>
</dbReference>
<accession>A0AAD8T8B7</accession>
<protein>
    <recommendedName>
        <fullName evidence="2">Retrotransposon gag domain-containing protein</fullName>
    </recommendedName>
</protein>
<gene>
    <name evidence="3" type="ORF">QYE76_038883</name>
</gene>
<evidence type="ECO:0000256" key="1">
    <source>
        <dbReference type="SAM" id="MobiDB-lite"/>
    </source>
</evidence>
<feature type="domain" description="Retrotransposon gag" evidence="2">
    <location>
        <begin position="204"/>
        <end position="302"/>
    </location>
</feature>
<sequence>MDVKLDMELDMKIYHGRAREEREACARGEDAVQPVPIRLDRRAADHPENKDSADIITWREFEALLNEMRREFRTQDDELKGKVEEMSQKLNTANEIVTAMQDQMMDIQCAIRTLTMSVDNLKTQQQQQGEDADDAPGRGDRPRGWAPFGHHGRGQDEEDGLGKPKFSIPKFEGRADVEEYLTWELKIEKLWNLHPNYTEDRKIKLASSEFDGYALRLWDALVRNRQEDGELPIITRRAMKEVMNSRFVPTNYLRTIYDKLTLLRQGVKTVDEYYMEMELLMQRGRVRESLEMTMQRFLNGLKYDIKGIVRHYSYTNMNQLLHHAREAESQMAEEAKDKSRATGAGRFTPHAPPPMAPAPSTRSAPYSTPYMW</sequence>
<name>A0AAD8T8B7_LOLMU</name>
<proteinExistence type="predicted"/>
<dbReference type="AlphaFoldDB" id="A0AAD8T8B7"/>
<reference evidence="3" key="1">
    <citation type="submission" date="2023-07" db="EMBL/GenBank/DDBJ databases">
        <title>A chromosome-level genome assembly of Lolium multiflorum.</title>
        <authorList>
            <person name="Chen Y."/>
            <person name="Copetti D."/>
            <person name="Kolliker R."/>
            <person name="Studer B."/>
        </authorList>
    </citation>
    <scope>NUCLEOTIDE SEQUENCE</scope>
    <source>
        <strain evidence="3">02402/16</strain>
        <tissue evidence="3">Leaf</tissue>
    </source>
</reference>
<organism evidence="3 4">
    <name type="scientific">Lolium multiflorum</name>
    <name type="common">Italian ryegrass</name>
    <name type="synonym">Lolium perenne subsp. multiflorum</name>
    <dbReference type="NCBI Taxonomy" id="4521"/>
    <lineage>
        <taxon>Eukaryota</taxon>
        <taxon>Viridiplantae</taxon>
        <taxon>Streptophyta</taxon>
        <taxon>Embryophyta</taxon>
        <taxon>Tracheophyta</taxon>
        <taxon>Spermatophyta</taxon>
        <taxon>Magnoliopsida</taxon>
        <taxon>Liliopsida</taxon>
        <taxon>Poales</taxon>
        <taxon>Poaceae</taxon>
        <taxon>BOP clade</taxon>
        <taxon>Pooideae</taxon>
        <taxon>Poodae</taxon>
        <taxon>Poeae</taxon>
        <taxon>Poeae Chloroplast Group 2 (Poeae type)</taxon>
        <taxon>Loliodinae</taxon>
        <taxon>Loliinae</taxon>
        <taxon>Lolium</taxon>
    </lineage>
</organism>
<comment type="caution">
    <text evidence="3">The sequence shown here is derived from an EMBL/GenBank/DDBJ whole genome shotgun (WGS) entry which is preliminary data.</text>
</comment>
<dbReference type="Pfam" id="PF03732">
    <property type="entry name" value="Retrotrans_gag"/>
    <property type="match status" value="1"/>
</dbReference>
<evidence type="ECO:0000259" key="2">
    <source>
        <dbReference type="Pfam" id="PF03732"/>
    </source>
</evidence>
<dbReference type="PANTHER" id="PTHR35046:SF9">
    <property type="entry name" value="RNA-DIRECTED DNA POLYMERASE"/>
    <property type="match status" value="1"/>
</dbReference>
<dbReference type="EMBL" id="JAUUTY010000002">
    <property type="protein sequence ID" value="KAK1678035.1"/>
    <property type="molecule type" value="Genomic_DNA"/>
</dbReference>
<feature type="region of interest" description="Disordered" evidence="1">
    <location>
        <begin position="123"/>
        <end position="167"/>
    </location>
</feature>
<dbReference type="PANTHER" id="PTHR35046">
    <property type="entry name" value="ZINC KNUCKLE (CCHC-TYPE) FAMILY PROTEIN"/>
    <property type="match status" value="1"/>
</dbReference>
<feature type="region of interest" description="Disordered" evidence="1">
    <location>
        <begin position="328"/>
        <end position="372"/>
    </location>
</feature>
<feature type="compositionally biased region" description="Basic and acidic residues" evidence="1">
    <location>
        <begin position="328"/>
        <end position="340"/>
    </location>
</feature>
<evidence type="ECO:0000313" key="4">
    <source>
        <dbReference type="Proteomes" id="UP001231189"/>
    </source>
</evidence>
<keyword evidence="4" id="KW-1185">Reference proteome</keyword>
<dbReference type="Proteomes" id="UP001231189">
    <property type="component" value="Unassembled WGS sequence"/>
</dbReference>